<dbReference type="SUPFAM" id="SSF103481">
    <property type="entry name" value="Multidrug resistance efflux transporter EmrE"/>
    <property type="match status" value="2"/>
</dbReference>
<feature type="transmembrane region" description="Helical" evidence="1">
    <location>
        <begin position="36"/>
        <end position="57"/>
    </location>
</feature>
<feature type="transmembrane region" description="Helical" evidence="1">
    <location>
        <begin position="12"/>
        <end position="30"/>
    </location>
</feature>
<feature type="transmembrane region" description="Helical" evidence="1">
    <location>
        <begin position="267"/>
        <end position="289"/>
    </location>
</feature>
<feature type="transmembrane region" description="Helical" evidence="1">
    <location>
        <begin position="93"/>
        <end position="114"/>
    </location>
</feature>
<evidence type="ECO:0000313" key="3">
    <source>
        <dbReference type="EMBL" id="MCG7504224.1"/>
    </source>
</evidence>
<feature type="transmembrane region" description="Helical" evidence="1">
    <location>
        <begin position="69"/>
        <end position="87"/>
    </location>
</feature>
<feature type="domain" description="EamA" evidence="2">
    <location>
        <begin position="13"/>
        <end position="138"/>
    </location>
</feature>
<evidence type="ECO:0000259" key="2">
    <source>
        <dbReference type="Pfam" id="PF00892"/>
    </source>
</evidence>
<protein>
    <submittedName>
        <fullName evidence="3">DMT family transporter</fullName>
    </submittedName>
</protein>
<dbReference type="EMBL" id="JAKREW010000002">
    <property type="protein sequence ID" value="MCG7504224.1"/>
    <property type="molecule type" value="Genomic_DNA"/>
</dbReference>
<dbReference type="Proteomes" id="UP001201701">
    <property type="component" value="Unassembled WGS sequence"/>
</dbReference>
<feature type="transmembrane region" description="Helical" evidence="1">
    <location>
        <begin position="182"/>
        <end position="199"/>
    </location>
</feature>
<dbReference type="Pfam" id="PF00892">
    <property type="entry name" value="EamA"/>
    <property type="match status" value="2"/>
</dbReference>
<keyword evidence="1" id="KW-0472">Membrane</keyword>
<name>A0ABS9QC68_9HYPH</name>
<proteinExistence type="predicted"/>
<reference evidence="3 4" key="1">
    <citation type="submission" date="2022-02" db="EMBL/GenBank/DDBJ databases">
        <title>Draft genome sequence of Mezorhizobium retamae strain IRAMC:0171 isolated from Retama raetam nodules.</title>
        <authorList>
            <person name="Bengaied R."/>
            <person name="Sbissi I."/>
            <person name="Huber K."/>
            <person name="Ghodbane F."/>
            <person name="Nouioui I."/>
            <person name="Tarhouni M."/>
            <person name="Gtari M."/>
        </authorList>
    </citation>
    <scope>NUCLEOTIDE SEQUENCE [LARGE SCALE GENOMIC DNA]</scope>
    <source>
        <strain evidence="3 4">IRAMC:0171</strain>
    </source>
</reference>
<dbReference type="PANTHER" id="PTHR22911:SF102">
    <property type="entry name" value="MEMBRANE PROTEIN"/>
    <property type="match status" value="1"/>
</dbReference>
<organism evidence="3 4">
    <name type="scientific">Mesorhizobium retamae</name>
    <dbReference type="NCBI Taxonomy" id="2912854"/>
    <lineage>
        <taxon>Bacteria</taxon>
        <taxon>Pseudomonadati</taxon>
        <taxon>Pseudomonadota</taxon>
        <taxon>Alphaproteobacteria</taxon>
        <taxon>Hyphomicrobiales</taxon>
        <taxon>Phyllobacteriaceae</taxon>
        <taxon>Mesorhizobium</taxon>
    </lineage>
</organism>
<dbReference type="PANTHER" id="PTHR22911">
    <property type="entry name" value="ACYL-MALONYL CONDENSING ENZYME-RELATED"/>
    <property type="match status" value="1"/>
</dbReference>
<keyword evidence="4" id="KW-1185">Reference proteome</keyword>
<feature type="transmembrane region" description="Helical" evidence="1">
    <location>
        <begin position="211"/>
        <end position="233"/>
    </location>
</feature>
<comment type="caution">
    <text evidence="3">The sequence shown here is derived from an EMBL/GenBank/DDBJ whole genome shotgun (WGS) entry which is preliminary data.</text>
</comment>
<accession>A0ABS9QC68</accession>
<feature type="transmembrane region" description="Helical" evidence="1">
    <location>
        <begin position="151"/>
        <end position="170"/>
    </location>
</feature>
<feature type="transmembrane region" description="Helical" evidence="1">
    <location>
        <begin position="240"/>
        <end position="261"/>
    </location>
</feature>
<dbReference type="Gene3D" id="1.10.3730.20">
    <property type="match status" value="1"/>
</dbReference>
<dbReference type="InterPro" id="IPR000620">
    <property type="entry name" value="EamA_dom"/>
</dbReference>
<sequence length="306" mass="32570">MSDNTRGTVEMTAAMMISGTIGVFVVLSGQPVMDVVFWRCAFGAATLLLVCGALGLFRREVISRLQIAYAIIGGIAIVSNWLLLFAAFPRASISIATAVYNTQPFMLVALGALLFRERLTLTKLTWLAIAFAGMLLIVQTKPDAAHTGSNYLVGILLALGAAFFYAIAAIVAKKLKGVPPHLIALIQVTVGILMLIPFTNLTNPPTDARTWVLLAAVGVIHTGLMYILLYGAIQKLPTNLVGALSFIYPVVAIIADFVVFGQRLHPLQLVGAIAILVAAAGMTLGWNLIKPRASQSTNRPISGRSA</sequence>
<evidence type="ECO:0000313" key="4">
    <source>
        <dbReference type="Proteomes" id="UP001201701"/>
    </source>
</evidence>
<dbReference type="InterPro" id="IPR037185">
    <property type="entry name" value="EmrE-like"/>
</dbReference>
<dbReference type="RefSeq" id="WP_239362289.1">
    <property type="nucleotide sequence ID" value="NZ_JAKREW010000002.1"/>
</dbReference>
<keyword evidence="1" id="KW-0812">Transmembrane</keyword>
<feature type="domain" description="EamA" evidence="2">
    <location>
        <begin position="153"/>
        <end position="283"/>
    </location>
</feature>
<evidence type="ECO:0000256" key="1">
    <source>
        <dbReference type="SAM" id="Phobius"/>
    </source>
</evidence>
<gene>
    <name evidence="3" type="ORF">L4923_04245</name>
</gene>
<keyword evidence="1" id="KW-1133">Transmembrane helix</keyword>
<feature type="transmembrane region" description="Helical" evidence="1">
    <location>
        <begin position="121"/>
        <end position="139"/>
    </location>
</feature>